<dbReference type="AlphaFoldDB" id="A0A538U8D9"/>
<evidence type="ECO:0000256" key="1">
    <source>
        <dbReference type="SAM" id="MobiDB-lite"/>
    </source>
</evidence>
<evidence type="ECO:0008006" key="5">
    <source>
        <dbReference type="Google" id="ProtNLM"/>
    </source>
</evidence>
<dbReference type="Proteomes" id="UP000319836">
    <property type="component" value="Unassembled WGS sequence"/>
</dbReference>
<name>A0A538U8D9_UNCEI</name>
<sequence length="278" mass="29648">MSLVRWSRCLSVGMCALALLASIPPSAHGDPASTPAAATSSAATEPVAVVLDHARGSIKDGDYDGAIGLLKPLLERERSHPDSLRDVYLLLIKTYVFIGNANRFKPQGLEVSNLNYQEARKLIRDCLSVRELRHTRAEPDSEFPPEMLSTFAEVRGQMFGSFRILGLEPPTSVVLLDGVALQGSPRRGTLGEADLPVGTHVVAVRAKGYTSLTERVVISPGARLERPYRLTRKRTGWYAAGSALAVTGLVVALRSGKSGGPTQAALQPLPSAPPPPGP</sequence>
<feature type="chain" id="PRO_5022127366" description="PEGA domain-containing protein" evidence="2">
    <location>
        <begin position="30"/>
        <end position="278"/>
    </location>
</feature>
<keyword evidence="2" id="KW-0732">Signal</keyword>
<feature type="region of interest" description="Disordered" evidence="1">
    <location>
        <begin position="257"/>
        <end position="278"/>
    </location>
</feature>
<feature type="signal peptide" evidence="2">
    <location>
        <begin position="1"/>
        <end position="29"/>
    </location>
</feature>
<protein>
    <recommendedName>
        <fullName evidence="5">PEGA domain-containing protein</fullName>
    </recommendedName>
</protein>
<organism evidence="3 4">
    <name type="scientific">Eiseniibacteriota bacterium</name>
    <dbReference type="NCBI Taxonomy" id="2212470"/>
    <lineage>
        <taxon>Bacteria</taxon>
        <taxon>Candidatus Eiseniibacteriota</taxon>
    </lineage>
</organism>
<dbReference type="EMBL" id="VBPA01000075">
    <property type="protein sequence ID" value="TMQ72154.1"/>
    <property type="molecule type" value="Genomic_DNA"/>
</dbReference>
<evidence type="ECO:0000313" key="3">
    <source>
        <dbReference type="EMBL" id="TMQ72154.1"/>
    </source>
</evidence>
<comment type="caution">
    <text evidence="3">The sequence shown here is derived from an EMBL/GenBank/DDBJ whole genome shotgun (WGS) entry which is preliminary data.</text>
</comment>
<proteinExistence type="predicted"/>
<reference evidence="3 4" key="1">
    <citation type="journal article" date="2019" name="Nat. Microbiol.">
        <title>Mediterranean grassland soil C-N compound turnover is dependent on rainfall and depth, and is mediated by genomically divergent microorganisms.</title>
        <authorList>
            <person name="Diamond S."/>
            <person name="Andeer P.F."/>
            <person name="Li Z."/>
            <person name="Crits-Christoph A."/>
            <person name="Burstein D."/>
            <person name="Anantharaman K."/>
            <person name="Lane K.R."/>
            <person name="Thomas B.C."/>
            <person name="Pan C."/>
            <person name="Northen T.R."/>
            <person name="Banfield J.F."/>
        </authorList>
    </citation>
    <scope>NUCLEOTIDE SEQUENCE [LARGE SCALE GENOMIC DNA]</scope>
    <source>
        <strain evidence="3">WS_10</strain>
    </source>
</reference>
<gene>
    <name evidence="3" type="ORF">E6K80_03475</name>
</gene>
<evidence type="ECO:0000256" key="2">
    <source>
        <dbReference type="SAM" id="SignalP"/>
    </source>
</evidence>
<evidence type="ECO:0000313" key="4">
    <source>
        <dbReference type="Proteomes" id="UP000319836"/>
    </source>
</evidence>
<accession>A0A538U8D9</accession>